<dbReference type="Gene3D" id="1.10.10.60">
    <property type="entry name" value="Homeodomain-like"/>
    <property type="match status" value="1"/>
</dbReference>
<dbReference type="GO" id="GO:0043565">
    <property type="term" value="F:sequence-specific DNA binding"/>
    <property type="evidence" value="ECO:0007669"/>
    <property type="project" value="InterPro"/>
</dbReference>
<accession>A0A484MIC0</accession>
<keyword evidence="5 10" id="KW-0804">Transcription</keyword>
<evidence type="ECO:0000256" key="3">
    <source>
        <dbReference type="ARBA" id="ARBA00023125"/>
    </source>
</evidence>
<dbReference type="GO" id="GO:0005634">
    <property type="term" value="C:nucleus"/>
    <property type="evidence" value="ECO:0007669"/>
    <property type="project" value="UniProtKB-SubCell"/>
</dbReference>
<evidence type="ECO:0000256" key="9">
    <source>
        <dbReference type="RuleBase" id="RU000682"/>
    </source>
</evidence>
<dbReference type="GO" id="GO:0045893">
    <property type="term" value="P:positive regulation of DNA-templated transcription"/>
    <property type="evidence" value="ECO:0007669"/>
    <property type="project" value="TreeGrafter"/>
</dbReference>
<dbReference type="SUPFAM" id="SSF46689">
    <property type="entry name" value="Homeodomain-like"/>
    <property type="match status" value="1"/>
</dbReference>
<dbReference type="InterPro" id="IPR045224">
    <property type="entry name" value="HDZip_class_I_plant"/>
</dbReference>
<dbReference type="PANTHER" id="PTHR24326">
    <property type="entry name" value="HOMEOBOX-LEUCINE ZIPPER PROTEIN"/>
    <property type="match status" value="1"/>
</dbReference>
<dbReference type="GO" id="GO:0000981">
    <property type="term" value="F:DNA-binding transcription factor activity, RNA polymerase II-specific"/>
    <property type="evidence" value="ECO:0007669"/>
    <property type="project" value="UniProtKB-UniRule"/>
</dbReference>
<dbReference type="InterPro" id="IPR003106">
    <property type="entry name" value="Leu_zip_homeo"/>
</dbReference>
<keyword evidence="2 10" id="KW-0805">Transcription regulation</keyword>
<organism evidence="13 14">
    <name type="scientific">Cuscuta campestris</name>
    <dbReference type="NCBI Taxonomy" id="132261"/>
    <lineage>
        <taxon>Eukaryota</taxon>
        <taxon>Viridiplantae</taxon>
        <taxon>Streptophyta</taxon>
        <taxon>Embryophyta</taxon>
        <taxon>Tracheophyta</taxon>
        <taxon>Spermatophyta</taxon>
        <taxon>Magnoliopsida</taxon>
        <taxon>eudicotyledons</taxon>
        <taxon>Gunneridae</taxon>
        <taxon>Pentapetalae</taxon>
        <taxon>asterids</taxon>
        <taxon>lamiids</taxon>
        <taxon>Solanales</taxon>
        <taxon>Convolvulaceae</taxon>
        <taxon>Cuscuteae</taxon>
        <taxon>Cuscuta</taxon>
        <taxon>Cuscuta subgen. Grammica</taxon>
        <taxon>Cuscuta sect. Cleistogrammica</taxon>
    </lineage>
</organism>
<comment type="similarity">
    <text evidence="7 10">Belongs to the HD-ZIP homeobox family. Class I subfamily.</text>
</comment>
<dbReference type="PANTHER" id="PTHR24326:SF554">
    <property type="entry name" value="HOMEOBOX-LEUCINE ZIPPER PROTEIN"/>
    <property type="match status" value="1"/>
</dbReference>
<sequence>MHILAHCKVDLTRDTRVPVKKTCFIKDTKFTETVFRKETTDEQNLVLVVADEEESENEADSSHASGSRTSARVTRQRRTRPREEAPEPSWVKRIFDTLACIRNDESGGCGEKNRSSKRRRKKKSKKSGKRFSNEQVRSLESIFRLETKLETKKKVQVATDLGLQPRQVAIWFQNKRARWKSKQMEHEFRVLKSEFDSLNAQFDELKREKEYLLLQLEELRNQLERSGSAGQRKNHQDTQSRERPTDSENRNAGLGACETPIVCVNGGRRASNNGFVERDIEEEKEEEEEVEFLNLVELGGSPFASPDHWCSGSLNSPFDDDSCGPSKWWEF</sequence>
<evidence type="ECO:0000256" key="5">
    <source>
        <dbReference type="ARBA" id="ARBA00023163"/>
    </source>
</evidence>
<dbReference type="InterPro" id="IPR001356">
    <property type="entry name" value="HD"/>
</dbReference>
<dbReference type="Pfam" id="PF02183">
    <property type="entry name" value="HALZ"/>
    <property type="match status" value="1"/>
</dbReference>
<feature type="region of interest" description="Disordered" evidence="11">
    <location>
        <begin position="51"/>
        <end position="88"/>
    </location>
</feature>
<name>A0A484MIC0_9ASTE</name>
<evidence type="ECO:0000313" key="14">
    <source>
        <dbReference type="Proteomes" id="UP000595140"/>
    </source>
</evidence>
<comment type="function">
    <text evidence="10">Transcription factor.</text>
</comment>
<feature type="region of interest" description="Disordered" evidence="11">
    <location>
        <begin position="224"/>
        <end position="254"/>
    </location>
</feature>
<evidence type="ECO:0000256" key="8">
    <source>
        <dbReference type="PROSITE-ProRule" id="PRU00108"/>
    </source>
</evidence>
<keyword evidence="4 8" id="KW-0371">Homeobox</keyword>
<dbReference type="OrthoDB" id="6159439at2759"/>
<dbReference type="Proteomes" id="UP000595140">
    <property type="component" value="Unassembled WGS sequence"/>
</dbReference>
<proteinExistence type="inferred from homology"/>
<evidence type="ECO:0000256" key="2">
    <source>
        <dbReference type="ARBA" id="ARBA00023015"/>
    </source>
</evidence>
<dbReference type="InterPro" id="IPR017970">
    <property type="entry name" value="Homeobox_CS"/>
</dbReference>
<dbReference type="AlphaFoldDB" id="A0A484MIC0"/>
<keyword evidence="3 8" id="KW-0238">DNA-binding</keyword>
<feature type="region of interest" description="Disordered" evidence="11">
    <location>
        <begin position="106"/>
        <end position="133"/>
    </location>
</feature>
<evidence type="ECO:0000259" key="12">
    <source>
        <dbReference type="PROSITE" id="PS50071"/>
    </source>
</evidence>
<keyword evidence="14" id="KW-1185">Reference proteome</keyword>
<evidence type="ECO:0000256" key="7">
    <source>
        <dbReference type="ARBA" id="ARBA00025748"/>
    </source>
</evidence>
<evidence type="ECO:0000256" key="11">
    <source>
        <dbReference type="SAM" id="MobiDB-lite"/>
    </source>
</evidence>
<comment type="subcellular location">
    <subcellularLocation>
        <location evidence="1 8 9">Nucleus</location>
    </subcellularLocation>
</comment>
<keyword evidence="6 8" id="KW-0539">Nucleus</keyword>
<protein>
    <recommendedName>
        <fullName evidence="10">Homeobox-leucine zipper protein</fullName>
    </recommendedName>
    <alternativeName>
        <fullName evidence="10">HD-ZIP protein</fullName>
    </alternativeName>
    <alternativeName>
        <fullName evidence="10">Homeodomain transcription factor</fullName>
    </alternativeName>
</protein>
<dbReference type="PROSITE" id="PS50071">
    <property type="entry name" value="HOMEOBOX_2"/>
    <property type="match status" value="1"/>
</dbReference>
<evidence type="ECO:0000256" key="6">
    <source>
        <dbReference type="ARBA" id="ARBA00023242"/>
    </source>
</evidence>
<feature type="compositionally biased region" description="Basic and acidic residues" evidence="11">
    <location>
        <begin position="234"/>
        <end position="249"/>
    </location>
</feature>
<dbReference type="EMBL" id="OOIL02003481">
    <property type="protein sequence ID" value="VFQ88249.1"/>
    <property type="molecule type" value="Genomic_DNA"/>
</dbReference>
<feature type="DNA-binding region" description="Homeobox" evidence="8">
    <location>
        <begin position="124"/>
        <end position="183"/>
    </location>
</feature>
<gene>
    <name evidence="13" type="ORF">CCAM_LOCUS30025</name>
</gene>
<evidence type="ECO:0000256" key="10">
    <source>
        <dbReference type="RuleBase" id="RU369038"/>
    </source>
</evidence>
<dbReference type="InterPro" id="IPR009057">
    <property type="entry name" value="Homeodomain-like_sf"/>
</dbReference>
<feature type="compositionally biased region" description="Low complexity" evidence="11">
    <location>
        <begin position="62"/>
        <end position="73"/>
    </location>
</feature>
<dbReference type="SMART" id="SM00389">
    <property type="entry name" value="HOX"/>
    <property type="match status" value="1"/>
</dbReference>
<dbReference type="Pfam" id="PF00046">
    <property type="entry name" value="Homeodomain"/>
    <property type="match status" value="1"/>
</dbReference>
<feature type="domain" description="Homeobox" evidence="12">
    <location>
        <begin position="122"/>
        <end position="182"/>
    </location>
</feature>
<dbReference type="CDD" id="cd00086">
    <property type="entry name" value="homeodomain"/>
    <property type="match status" value="1"/>
</dbReference>
<evidence type="ECO:0000256" key="4">
    <source>
        <dbReference type="ARBA" id="ARBA00023155"/>
    </source>
</evidence>
<reference evidence="13 14" key="1">
    <citation type="submission" date="2018-04" db="EMBL/GenBank/DDBJ databases">
        <authorList>
            <person name="Vogel A."/>
        </authorList>
    </citation>
    <scope>NUCLEOTIDE SEQUENCE [LARGE SCALE GENOMIC DNA]</scope>
</reference>
<dbReference type="PROSITE" id="PS00027">
    <property type="entry name" value="HOMEOBOX_1"/>
    <property type="match status" value="1"/>
</dbReference>
<evidence type="ECO:0000256" key="1">
    <source>
        <dbReference type="ARBA" id="ARBA00004123"/>
    </source>
</evidence>
<feature type="compositionally biased region" description="Basic residues" evidence="11">
    <location>
        <begin position="115"/>
        <end position="129"/>
    </location>
</feature>
<evidence type="ECO:0000313" key="13">
    <source>
        <dbReference type="EMBL" id="VFQ88249.1"/>
    </source>
</evidence>